<keyword evidence="1" id="KW-0812">Transmembrane</keyword>
<feature type="transmembrane region" description="Helical" evidence="1">
    <location>
        <begin position="21"/>
        <end position="42"/>
    </location>
</feature>
<gene>
    <name evidence="2" type="ORF">ENO59_06075</name>
</gene>
<keyword evidence="1" id="KW-1133">Transmembrane helix</keyword>
<evidence type="ECO:0000313" key="2">
    <source>
        <dbReference type="EMBL" id="HER96069.1"/>
    </source>
</evidence>
<dbReference type="AlphaFoldDB" id="A0A7V2F614"/>
<comment type="caution">
    <text evidence="2">The sequence shown here is derived from an EMBL/GenBank/DDBJ whole genome shotgun (WGS) entry which is preliminary data.</text>
</comment>
<proteinExistence type="predicted"/>
<protein>
    <submittedName>
        <fullName evidence="2">Uncharacterized protein</fullName>
    </submittedName>
</protein>
<evidence type="ECO:0000256" key="1">
    <source>
        <dbReference type="SAM" id="Phobius"/>
    </source>
</evidence>
<keyword evidence="1" id="KW-0472">Membrane</keyword>
<reference evidence="2" key="1">
    <citation type="journal article" date="2020" name="mSystems">
        <title>Genome- and Community-Level Interaction Insights into Carbon Utilization and Element Cycling Functions of Hydrothermarchaeota in Hydrothermal Sediment.</title>
        <authorList>
            <person name="Zhou Z."/>
            <person name="Liu Y."/>
            <person name="Xu W."/>
            <person name="Pan J."/>
            <person name="Luo Z.H."/>
            <person name="Li M."/>
        </authorList>
    </citation>
    <scope>NUCLEOTIDE SEQUENCE [LARGE SCALE GENOMIC DNA]</scope>
    <source>
        <strain evidence="2">SpSt-143</strain>
    </source>
</reference>
<sequence>MPERYETFDDLGTLHHIRYQVAWTVALTLIGLVSGLVLLGLTRQHTPADLLIAGLLCISWGILAAWAALRLHRLQQLFWRITFSDTAITGYDYSRHAHTIGWHAIERLELTDQDLRLHTENGRQLIIPNYHAAFPVLGRILIDWAERTGCPLYLNGQPFEAINIRSFLALPPDITLPADSASTS</sequence>
<dbReference type="EMBL" id="DSGB01000005">
    <property type="protein sequence ID" value="HER96069.1"/>
    <property type="molecule type" value="Genomic_DNA"/>
</dbReference>
<name>A0A7V2F614_RHOMR</name>
<accession>A0A7V2F614</accession>
<organism evidence="2">
    <name type="scientific">Rhodothermus marinus</name>
    <name type="common">Rhodothermus obamensis</name>
    <dbReference type="NCBI Taxonomy" id="29549"/>
    <lineage>
        <taxon>Bacteria</taxon>
        <taxon>Pseudomonadati</taxon>
        <taxon>Rhodothermota</taxon>
        <taxon>Rhodothermia</taxon>
        <taxon>Rhodothermales</taxon>
        <taxon>Rhodothermaceae</taxon>
        <taxon>Rhodothermus</taxon>
    </lineage>
</organism>
<feature type="transmembrane region" description="Helical" evidence="1">
    <location>
        <begin position="48"/>
        <end position="69"/>
    </location>
</feature>